<name>A0A381YD90_9ZZZZ</name>
<accession>A0A381YD90</accession>
<dbReference type="EMBL" id="UINC01017959">
    <property type="protein sequence ID" value="SVA74998.1"/>
    <property type="molecule type" value="Genomic_DNA"/>
</dbReference>
<dbReference type="AlphaFoldDB" id="A0A381YD90"/>
<gene>
    <name evidence="1" type="ORF">METZ01_LOCUS127852</name>
</gene>
<reference evidence="1" key="1">
    <citation type="submission" date="2018-05" db="EMBL/GenBank/DDBJ databases">
        <authorList>
            <person name="Lanie J.A."/>
            <person name="Ng W.-L."/>
            <person name="Kazmierczak K.M."/>
            <person name="Andrzejewski T.M."/>
            <person name="Davidsen T.M."/>
            <person name="Wayne K.J."/>
            <person name="Tettelin H."/>
            <person name="Glass J.I."/>
            <person name="Rusch D."/>
            <person name="Podicherti R."/>
            <person name="Tsui H.-C.T."/>
            <person name="Winkler M.E."/>
        </authorList>
    </citation>
    <scope>NUCLEOTIDE SEQUENCE</scope>
</reference>
<organism evidence="1">
    <name type="scientific">marine metagenome</name>
    <dbReference type="NCBI Taxonomy" id="408172"/>
    <lineage>
        <taxon>unclassified sequences</taxon>
        <taxon>metagenomes</taxon>
        <taxon>ecological metagenomes</taxon>
    </lineage>
</organism>
<proteinExistence type="predicted"/>
<protein>
    <submittedName>
        <fullName evidence="1">Uncharacterized protein</fullName>
    </submittedName>
</protein>
<feature type="non-terminal residue" evidence="1">
    <location>
        <position position="33"/>
    </location>
</feature>
<feature type="non-terminal residue" evidence="1">
    <location>
        <position position="1"/>
    </location>
</feature>
<evidence type="ECO:0000313" key="1">
    <source>
        <dbReference type="EMBL" id="SVA74998.1"/>
    </source>
</evidence>
<sequence length="33" mass="3810">MNRMILYNLMTQATLITRANQLLGTLFLSELKP</sequence>